<evidence type="ECO:0000256" key="2">
    <source>
        <dbReference type="ARBA" id="ARBA00006301"/>
    </source>
</evidence>
<keyword evidence="7 9" id="KW-0949">S-adenosyl-L-methionine</keyword>
<reference evidence="12" key="1">
    <citation type="submission" date="2016-11" db="UniProtKB">
        <authorList>
            <consortium name="WormBaseParasite"/>
        </authorList>
    </citation>
    <scope>IDENTIFICATION</scope>
</reference>
<dbReference type="eggNOG" id="KOG3045">
    <property type="taxonomic scope" value="Eukaryota"/>
</dbReference>
<evidence type="ECO:0000256" key="8">
    <source>
        <dbReference type="ARBA" id="ARBA00023242"/>
    </source>
</evidence>
<evidence type="ECO:0000256" key="3">
    <source>
        <dbReference type="ARBA" id="ARBA00020203"/>
    </source>
</evidence>
<dbReference type="Proteomes" id="UP000095282">
    <property type="component" value="Unplaced"/>
</dbReference>
<dbReference type="SUPFAM" id="SSF53335">
    <property type="entry name" value="S-adenosyl-L-methionine-dependent methyltransferases"/>
    <property type="match status" value="1"/>
</dbReference>
<sequence length="286" mass="32489">MGNKRKNPDEVNNEAPAGKKEKVEKWLKTSDSSDEPTAAKKKKRPWRNKVRKLAAKKAAAEKKTPDEEKLILEPVGSSEDVKKKRKRGPKKKKYRPEAAVEKEKEEESPEEDPIADAKKRLDAGRFRFLNEKLYTCTGSEAFEFFKEDRNAFDVYHKGFADQVKKWPNHPLREIVRWLQTKPDQLSVFDLGCGEAKIAEAVGEKHKIRSFDLVAVNERVESCDMSKLPAEDASADIVIFCLSLMGTNLYDFVKEARRVLKTGLAVEIKQTGVWITVALGIDWGVLT</sequence>
<dbReference type="AlphaFoldDB" id="A0A1I7TQ89"/>
<evidence type="ECO:0000256" key="4">
    <source>
        <dbReference type="ARBA" id="ARBA00022552"/>
    </source>
</evidence>
<dbReference type="PANTHER" id="PTHR12787">
    <property type="entry name" value="RIBOSOMAL RNA-PROCESSING PROTEIN 8"/>
    <property type="match status" value="1"/>
</dbReference>
<comment type="subcellular location">
    <subcellularLocation>
        <location evidence="1 9">Nucleus</location>
        <location evidence="1 9">Nucleolus</location>
    </subcellularLocation>
</comment>
<evidence type="ECO:0000313" key="11">
    <source>
        <dbReference type="Proteomes" id="UP000095282"/>
    </source>
</evidence>
<dbReference type="Gene3D" id="3.40.50.150">
    <property type="entry name" value="Vaccinia Virus protein VP39"/>
    <property type="match status" value="1"/>
</dbReference>
<evidence type="ECO:0000256" key="9">
    <source>
        <dbReference type="RuleBase" id="RU365074"/>
    </source>
</evidence>
<evidence type="ECO:0000256" key="10">
    <source>
        <dbReference type="SAM" id="MobiDB-lite"/>
    </source>
</evidence>
<dbReference type="InterPro" id="IPR007823">
    <property type="entry name" value="RRP8"/>
</dbReference>
<dbReference type="GO" id="GO:0008168">
    <property type="term" value="F:methyltransferase activity"/>
    <property type="evidence" value="ECO:0007669"/>
    <property type="project" value="UniProtKB-KW"/>
</dbReference>
<evidence type="ECO:0000313" key="12">
    <source>
        <dbReference type="WBParaSite" id="Csp11.Scaffold629.g10693.t1"/>
    </source>
</evidence>
<dbReference type="PANTHER" id="PTHR12787:SF0">
    <property type="entry name" value="RIBOSOMAL RNA-PROCESSING PROTEIN 8"/>
    <property type="match status" value="1"/>
</dbReference>
<comment type="function">
    <text evidence="9">Probable methyltransferase required to silence rDNA.</text>
</comment>
<feature type="compositionally biased region" description="Basic residues" evidence="10">
    <location>
        <begin position="83"/>
        <end position="94"/>
    </location>
</feature>
<dbReference type="GO" id="GO:0006364">
    <property type="term" value="P:rRNA processing"/>
    <property type="evidence" value="ECO:0007669"/>
    <property type="project" value="UniProtKB-UniRule"/>
</dbReference>
<dbReference type="Gene3D" id="1.10.10.2150">
    <property type="entry name" value="Ribosomal RNA-processing protein 8, N-terminal domain"/>
    <property type="match status" value="1"/>
</dbReference>
<dbReference type="GO" id="GO:0032259">
    <property type="term" value="P:methylation"/>
    <property type="evidence" value="ECO:0007669"/>
    <property type="project" value="UniProtKB-KW"/>
</dbReference>
<dbReference type="FunFam" id="1.10.10.2150:FF:000001">
    <property type="entry name" value="Ribosomal RNA-processing protein 8"/>
    <property type="match status" value="1"/>
</dbReference>
<comment type="similarity">
    <text evidence="2 9">Belongs to the methyltransferase superfamily. RRP8 family.</text>
</comment>
<dbReference type="GO" id="GO:0033553">
    <property type="term" value="C:rDNA heterochromatin"/>
    <property type="evidence" value="ECO:0007669"/>
    <property type="project" value="TreeGrafter"/>
</dbReference>
<feature type="compositionally biased region" description="Basic and acidic residues" evidence="10">
    <location>
        <begin position="58"/>
        <end position="71"/>
    </location>
</feature>
<evidence type="ECO:0000256" key="5">
    <source>
        <dbReference type="ARBA" id="ARBA00022603"/>
    </source>
</evidence>
<dbReference type="GO" id="GO:0046015">
    <property type="term" value="P:regulation of transcription by glucose"/>
    <property type="evidence" value="ECO:0007669"/>
    <property type="project" value="TreeGrafter"/>
</dbReference>
<keyword evidence="4 9" id="KW-0698">rRNA processing</keyword>
<dbReference type="EC" id="2.1.1.-" evidence="9"/>
<proteinExistence type="inferred from homology"/>
<dbReference type="Pfam" id="PF05148">
    <property type="entry name" value="Methyltransf_8"/>
    <property type="match status" value="1"/>
</dbReference>
<organism evidence="11 12">
    <name type="scientific">Caenorhabditis tropicalis</name>
    <dbReference type="NCBI Taxonomy" id="1561998"/>
    <lineage>
        <taxon>Eukaryota</taxon>
        <taxon>Metazoa</taxon>
        <taxon>Ecdysozoa</taxon>
        <taxon>Nematoda</taxon>
        <taxon>Chromadorea</taxon>
        <taxon>Rhabditida</taxon>
        <taxon>Rhabditina</taxon>
        <taxon>Rhabditomorpha</taxon>
        <taxon>Rhabditoidea</taxon>
        <taxon>Rhabditidae</taxon>
        <taxon>Peloderinae</taxon>
        <taxon>Caenorhabditis</taxon>
    </lineage>
</organism>
<keyword evidence="6 9" id="KW-0808">Transferase</keyword>
<dbReference type="GO" id="GO:0005730">
    <property type="term" value="C:nucleolus"/>
    <property type="evidence" value="ECO:0007669"/>
    <property type="project" value="UniProtKB-SubCell"/>
</dbReference>
<keyword evidence="8 9" id="KW-0539">Nucleus</keyword>
<accession>A0A1I7TQ89</accession>
<feature type="region of interest" description="Disordered" evidence="10">
    <location>
        <begin position="1"/>
        <end position="115"/>
    </location>
</feature>
<dbReference type="GO" id="GO:0000183">
    <property type="term" value="P:rDNA heterochromatin formation"/>
    <property type="evidence" value="ECO:0007669"/>
    <property type="project" value="TreeGrafter"/>
</dbReference>
<dbReference type="GO" id="GO:0042149">
    <property type="term" value="P:cellular response to glucose starvation"/>
    <property type="evidence" value="ECO:0007669"/>
    <property type="project" value="TreeGrafter"/>
</dbReference>
<feature type="compositionally biased region" description="Basic and acidic residues" evidence="10">
    <location>
        <begin position="17"/>
        <end position="28"/>
    </location>
</feature>
<keyword evidence="5 9" id="KW-0489">Methyltransferase</keyword>
<dbReference type="STRING" id="1561998.A0A1I7TQ89"/>
<evidence type="ECO:0000256" key="7">
    <source>
        <dbReference type="ARBA" id="ARBA00022691"/>
    </source>
</evidence>
<evidence type="ECO:0000256" key="6">
    <source>
        <dbReference type="ARBA" id="ARBA00022679"/>
    </source>
</evidence>
<feature type="compositionally biased region" description="Basic residues" evidence="10">
    <location>
        <begin position="39"/>
        <end position="55"/>
    </location>
</feature>
<dbReference type="WBParaSite" id="Csp11.Scaffold629.g10693.t1">
    <property type="protein sequence ID" value="Csp11.Scaffold629.g10693.t1"/>
    <property type="gene ID" value="Csp11.Scaffold629.g10693"/>
</dbReference>
<dbReference type="InterPro" id="IPR029063">
    <property type="entry name" value="SAM-dependent_MTases_sf"/>
</dbReference>
<dbReference type="InterPro" id="IPR042036">
    <property type="entry name" value="RRP8_N"/>
</dbReference>
<dbReference type="CDD" id="cd02440">
    <property type="entry name" value="AdoMet_MTases"/>
    <property type="match status" value="1"/>
</dbReference>
<evidence type="ECO:0000256" key="1">
    <source>
        <dbReference type="ARBA" id="ARBA00004604"/>
    </source>
</evidence>
<protein>
    <recommendedName>
        <fullName evidence="3 9">Ribosomal RNA-processing protein 8</fullName>
        <ecNumber evidence="9">2.1.1.-</ecNumber>
    </recommendedName>
</protein>
<name>A0A1I7TQ89_9PELO</name>
<dbReference type="GO" id="GO:0005677">
    <property type="term" value="C:chromatin silencing complex"/>
    <property type="evidence" value="ECO:0007669"/>
    <property type="project" value="TreeGrafter"/>
</dbReference>
<feature type="compositionally biased region" description="Basic and acidic residues" evidence="10">
    <location>
        <begin position="95"/>
        <end position="105"/>
    </location>
</feature>
<keyword evidence="11" id="KW-1185">Reference proteome</keyword>